<accession>A0A3Q9IP85</accession>
<dbReference type="InterPro" id="IPR027417">
    <property type="entry name" value="P-loop_NTPase"/>
</dbReference>
<dbReference type="InterPro" id="IPR025420">
    <property type="entry name" value="DUF4143"/>
</dbReference>
<sequence>MGRYLPRSIDNILLAWKKESKHKPLLLRGARQVGKSSAVKHLALEFDNYVEVNFEKQPQLKELFVGELDVKQIVAKLAVFFGVTIQPGKTLLFFDEIQMCKEAISSLRFFYEDYQELHVIAAGSLLEFVLNEIPTYGVGRIRSLFVYPMTFDEFLMATGNEKLIIEKKAASASRPLMEVFHQKLVELFRIYLMVGGMPESVVTWVDEGDYLQCQQVQDEIIVSYEDDFAKYKKRVDTTLLRLTVRGVVHQVGEKLMYSRISRDYRSGQVKEALELLRLAGLIIPVVHTAANGLPLGAECNDSFVKYLYFDSGLLLRILNMDLGDISKITEQLLVGGATDLVNKGFLTEMVAGLELLRYQSPTQRHDLYFWMRTEKNSMAEVDYLITRNLKILPIEIKAGIKGGMKSLFNFMKDKNVEVGIRSSLENFGEIISDGKRVEICPLYALSNL</sequence>
<dbReference type="Proteomes" id="UP000270673">
    <property type="component" value="Chromosome"/>
</dbReference>
<gene>
    <name evidence="3" type="ORF">D8S85_03310</name>
</gene>
<evidence type="ECO:0000313" key="4">
    <source>
        <dbReference type="Proteomes" id="UP000270673"/>
    </source>
</evidence>
<evidence type="ECO:0000259" key="1">
    <source>
        <dbReference type="Pfam" id="PF13173"/>
    </source>
</evidence>
<dbReference type="Pfam" id="PF13173">
    <property type="entry name" value="AAA_14"/>
    <property type="match status" value="1"/>
</dbReference>
<dbReference type="AlphaFoldDB" id="A0A3Q9IP85"/>
<dbReference type="RefSeq" id="WP_106624853.1">
    <property type="nucleotide sequence ID" value="NZ_CP032819.1"/>
</dbReference>
<dbReference type="PANTHER" id="PTHR33295">
    <property type="entry name" value="ATPASE"/>
    <property type="match status" value="1"/>
</dbReference>
<evidence type="ECO:0000259" key="2">
    <source>
        <dbReference type="Pfam" id="PF13635"/>
    </source>
</evidence>
<proteinExistence type="predicted"/>
<evidence type="ECO:0000313" key="3">
    <source>
        <dbReference type="EMBL" id="AZS28674.1"/>
    </source>
</evidence>
<dbReference type="KEGG" id="buy:D8S85_03310"/>
<dbReference type="PANTHER" id="PTHR33295:SF7">
    <property type="entry name" value="ATPASE"/>
    <property type="match status" value="1"/>
</dbReference>
<dbReference type="SUPFAM" id="SSF52540">
    <property type="entry name" value="P-loop containing nucleoside triphosphate hydrolases"/>
    <property type="match status" value="1"/>
</dbReference>
<dbReference type="Pfam" id="PF13635">
    <property type="entry name" value="DUF4143"/>
    <property type="match status" value="1"/>
</dbReference>
<feature type="domain" description="AAA" evidence="1">
    <location>
        <begin position="22"/>
        <end position="155"/>
    </location>
</feature>
<keyword evidence="4" id="KW-1185">Reference proteome</keyword>
<name>A0A3Q9IP85_9BACT</name>
<dbReference type="InterPro" id="IPR041682">
    <property type="entry name" value="AAA_14"/>
</dbReference>
<reference evidence="3 4" key="1">
    <citation type="submission" date="2018-10" db="EMBL/GenBank/DDBJ databases">
        <title>Butyricimonas faecalis sp. nov., isolated from human faeces and emended description of the genus Butyricimonas.</title>
        <authorList>
            <person name="Le Roy T."/>
            <person name="Van der Smissen P."/>
            <person name="Paquot A."/>
            <person name="Delzenne N."/>
            <person name="Muccioli G."/>
            <person name="Collet J.-F."/>
            <person name="Cani P.D."/>
        </authorList>
    </citation>
    <scope>NUCLEOTIDE SEQUENCE [LARGE SCALE GENOMIC DNA]</scope>
    <source>
        <strain evidence="3 4">H184</strain>
    </source>
</reference>
<feature type="domain" description="DUF4143" evidence="2">
    <location>
        <begin position="225"/>
        <end position="399"/>
    </location>
</feature>
<organism evidence="3 4">
    <name type="scientific">Butyricimonas faecalis</name>
    <dbReference type="NCBI Taxonomy" id="2093856"/>
    <lineage>
        <taxon>Bacteria</taxon>
        <taxon>Pseudomonadati</taxon>
        <taxon>Bacteroidota</taxon>
        <taxon>Bacteroidia</taxon>
        <taxon>Bacteroidales</taxon>
        <taxon>Odoribacteraceae</taxon>
        <taxon>Butyricimonas</taxon>
    </lineage>
</organism>
<dbReference type="Gene3D" id="3.40.50.300">
    <property type="entry name" value="P-loop containing nucleotide triphosphate hydrolases"/>
    <property type="match status" value="1"/>
</dbReference>
<dbReference type="OrthoDB" id="9801840at2"/>
<dbReference type="EMBL" id="CP032819">
    <property type="protein sequence ID" value="AZS28674.1"/>
    <property type="molecule type" value="Genomic_DNA"/>
</dbReference>
<protein>
    <submittedName>
        <fullName evidence="3">DUF4143 domain-containing protein</fullName>
    </submittedName>
</protein>